<keyword evidence="3 6" id="KW-0963">Cytoplasm</keyword>
<dbReference type="GO" id="GO:0005829">
    <property type="term" value="C:cytosol"/>
    <property type="evidence" value="ECO:0007669"/>
    <property type="project" value="UniProtKB-SubCell"/>
</dbReference>
<evidence type="ECO:0000256" key="4">
    <source>
        <dbReference type="ARBA" id="ARBA00022795"/>
    </source>
</evidence>
<gene>
    <name evidence="7" type="primary">fliS</name>
    <name evidence="7" type="ORF">MAMMFC1_02393</name>
</gene>
<evidence type="ECO:0000256" key="3">
    <source>
        <dbReference type="ARBA" id="ARBA00022490"/>
    </source>
</evidence>
<evidence type="ECO:0000313" key="7">
    <source>
        <dbReference type="EMBL" id="BBB91709.1"/>
    </source>
</evidence>
<evidence type="ECO:0000256" key="6">
    <source>
        <dbReference type="PIRNR" id="PIRNR039090"/>
    </source>
</evidence>
<dbReference type="InterPro" id="IPR036584">
    <property type="entry name" value="FliS_sf"/>
</dbReference>
<keyword evidence="7" id="KW-0969">Cilium</keyword>
<dbReference type="Pfam" id="PF02561">
    <property type="entry name" value="FliS"/>
    <property type="match status" value="1"/>
</dbReference>
<keyword evidence="5" id="KW-0143">Chaperone</keyword>
<dbReference type="OrthoDB" id="1524959at2"/>
<dbReference type="KEGG" id="mana:MAMMFC1_02393"/>
<organism evidence="7 8">
    <name type="scientific">Methylomusa anaerophila</name>
    <dbReference type="NCBI Taxonomy" id="1930071"/>
    <lineage>
        <taxon>Bacteria</taxon>
        <taxon>Bacillati</taxon>
        <taxon>Bacillota</taxon>
        <taxon>Negativicutes</taxon>
        <taxon>Selenomonadales</taxon>
        <taxon>Sporomusaceae</taxon>
        <taxon>Methylomusa</taxon>
    </lineage>
</organism>
<dbReference type="GO" id="GO:0044780">
    <property type="term" value="P:bacterial-type flagellum assembly"/>
    <property type="evidence" value="ECO:0007669"/>
    <property type="project" value="InterPro"/>
</dbReference>
<dbReference type="PANTHER" id="PTHR34773">
    <property type="entry name" value="FLAGELLAR SECRETION CHAPERONE FLIS"/>
    <property type="match status" value="1"/>
</dbReference>
<evidence type="ECO:0000313" key="8">
    <source>
        <dbReference type="Proteomes" id="UP000276437"/>
    </source>
</evidence>
<dbReference type="NCBIfam" id="TIGR00208">
    <property type="entry name" value="fliS"/>
    <property type="match status" value="1"/>
</dbReference>
<comment type="subcellular location">
    <subcellularLocation>
        <location evidence="1 6">Cytoplasm</location>
        <location evidence="1 6">Cytosol</location>
    </subcellularLocation>
</comment>
<dbReference type="PANTHER" id="PTHR34773:SF1">
    <property type="entry name" value="FLAGELLAR SECRETION CHAPERONE FLIS"/>
    <property type="match status" value="1"/>
</dbReference>
<keyword evidence="7" id="KW-0282">Flagellum</keyword>
<evidence type="ECO:0000256" key="5">
    <source>
        <dbReference type="ARBA" id="ARBA00023186"/>
    </source>
</evidence>
<keyword evidence="8" id="KW-1185">Reference proteome</keyword>
<dbReference type="EMBL" id="AP018449">
    <property type="protein sequence ID" value="BBB91709.1"/>
    <property type="molecule type" value="Genomic_DNA"/>
</dbReference>
<evidence type="ECO:0000256" key="1">
    <source>
        <dbReference type="ARBA" id="ARBA00004514"/>
    </source>
</evidence>
<protein>
    <recommendedName>
        <fullName evidence="6">Flagellar secretion chaperone FliS</fullName>
    </recommendedName>
</protein>
<keyword evidence="7" id="KW-0966">Cell projection</keyword>
<sequence>MNAFTTADVYKNQQVLTAPPEQLTLMLYNGAIRFINECIHAINEGKVEKAHNANIRTQQIISELMTTLDMQYDISKNLMALYDYIQYRLQMGNVKKDVAQMEEAKGLVTELRDTWLQAMKLARKERGADASDQAYARQRHG</sequence>
<dbReference type="Proteomes" id="UP000276437">
    <property type="component" value="Chromosome"/>
</dbReference>
<accession>A0A348AKW1</accession>
<dbReference type="Gene3D" id="1.20.120.340">
    <property type="entry name" value="Flagellar protein FliS"/>
    <property type="match status" value="1"/>
</dbReference>
<comment type="similarity">
    <text evidence="2 6">Belongs to the FliS family.</text>
</comment>
<dbReference type="AlphaFoldDB" id="A0A348AKW1"/>
<dbReference type="CDD" id="cd16098">
    <property type="entry name" value="FliS"/>
    <property type="match status" value="1"/>
</dbReference>
<dbReference type="RefSeq" id="WP_126308697.1">
    <property type="nucleotide sequence ID" value="NZ_AP018449.1"/>
</dbReference>
<proteinExistence type="inferred from homology"/>
<dbReference type="GO" id="GO:0071973">
    <property type="term" value="P:bacterial-type flagellum-dependent cell motility"/>
    <property type="evidence" value="ECO:0007669"/>
    <property type="project" value="TreeGrafter"/>
</dbReference>
<dbReference type="InterPro" id="IPR003713">
    <property type="entry name" value="FliS"/>
</dbReference>
<keyword evidence="4 6" id="KW-1005">Bacterial flagellum biogenesis</keyword>
<reference evidence="7 8" key="1">
    <citation type="journal article" date="2018" name="Int. J. Syst. Evol. Microbiol.">
        <title>Methylomusa anaerophila gen. nov., sp. nov., an anaerobic methanol-utilizing bacterium isolated from a microbial fuel cell.</title>
        <authorList>
            <person name="Amano N."/>
            <person name="Yamamuro A."/>
            <person name="Miyahara M."/>
            <person name="Kouzuma A."/>
            <person name="Abe T."/>
            <person name="Watanabe K."/>
        </authorList>
    </citation>
    <scope>NUCLEOTIDE SEQUENCE [LARGE SCALE GENOMIC DNA]</scope>
    <source>
        <strain evidence="7 8">MMFC1</strain>
    </source>
</reference>
<evidence type="ECO:0000256" key="2">
    <source>
        <dbReference type="ARBA" id="ARBA00008787"/>
    </source>
</evidence>
<dbReference type="SUPFAM" id="SSF101116">
    <property type="entry name" value="Flagellar export chaperone FliS"/>
    <property type="match status" value="1"/>
</dbReference>
<dbReference type="PIRSF" id="PIRSF039090">
    <property type="entry name" value="Flis"/>
    <property type="match status" value="1"/>
</dbReference>
<name>A0A348AKW1_9FIRM</name>